<comment type="similarity">
    <text evidence="1 6 7 8">Belongs to the TRAFAC class TrmE-Era-EngA-EngB-Septin-like GTPase superfamily. Era GTPase family.</text>
</comment>
<dbReference type="InterPro" id="IPR027417">
    <property type="entry name" value="P-loop_NTPase"/>
</dbReference>
<dbReference type="InterPro" id="IPR030388">
    <property type="entry name" value="G_ERA_dom"/>
</dbReference>
<keyword evidence="6" id="KW-0963">Cytoplasm</keyword>
<evidence type="ECO:0000256" key="6">
    <source>
        <dbReference type="HAMAP-Rule" id="MF_00367"/>
    </source>
</evidence>
<feature type="region of interest" description="G2" evidence="7">
    <location>
        <begin position="48"/>
        <end position="52"/>
    </location>
</feature>
<dbReference type="Gene3D" id="3.40.50.300">
    <property type="entry name" value="P-loop containing nucleotide triphosphate hydrolases"/>
    <property type="match status" value="1"/>
</dbReference>
<dbReference type="GO" id="GO:0003924">
    <property type="term" value="F:GTPase activity"/>
    <property type="evidence" value="ECO:0007669"/>
    <property type="project" value="UniProtKB-UniRule"/>
</dbReference>
<keyword evidence="6" id="KW-0472">Membrane</keyword>
<dbReference type="InterPro" id="IPR005662">
    <property type="entry name" value="GTPase_Era-like"/>
</dbReference>
<dbReference type="PANTHER" id="PTHR42698">
    <property type="entry name" value="GTPASE ERA"/>
    <property type="match status" value="1"/>
</dbReference>
<dbReference type="GO" id="GO:0000028">
    <property type="term" value="P:ribosomal small subunit assembly"/>
    <property type="evidence" value="ECO:0007669"/>
    <property type="project" value="TreeGrafter"/>
</dbReference>
<dbReference type="Pfam" id="PF07650">
    <property type="entry name" value="KH_2"/>
    <property type="match status" value="1"/>
</dbReference>
<gene>
    <name evidence="6" type="primary">era</name>
    <name evidence="11" type="ORF">ENJ46_05970</name>
</gene>
<reference evidence="11" key="1">
    <citation type="journal article" date="2020" name="mSystems">
        <title>Genome- and Community-Level Interaction Insights into Carbon Utilization and Element Cycling Functions of Hydrothermarchaeota in Hydrothermal Sediment.</title>
        <authorList>
            <person name="Zhou Z."/>
            <person name="Liu Y."/>
            <person name="Xu W."/>
            <person name="Pan J."/>
            <person name="Luo Z.H."/>
            <person name="Li M."/>
        </authorList>
    </citation>
    <scope>NUCLEOTIDE SEQUENCE [LARGE SCALE GENOMIC DNA]</scope>
    <source>
        <strain evidence="11">HyVt-489</strain>
    </source>
</reference>
<dbReference type="CDD" id="cd22534">
    <property type="entry name" value="KH-II_Era"/>
    <property type="match status" value="1"/>
</dbReference>
<dbReference type="InterPro" id="IPR015946">
    <property type="entry name" value="KH_dom-like_a/b"/>
</dbReference>
<feature type="region of interest" description="G4" evidence="7">
    <location>
        <begin position="161"/>
        <end position="164"/>
    </location>
</feature>
<dbReference type="PROSITE" id="PS50823">
    <property type="entry name" value="KH_TYPE_2"/>
    <property type="match status" value="1"/>
</dbReference>
<organism evidence="11">
    <name type="scientific">Hellea balneolensis</name>
    <dbReference type="NCBI Taxonomy" id="287478"/>
    <lineage>
        <taxon>Bacteria</taxon>
        <taxon>Pseudomonadati</taxon>
        <taxon>Pseudomonadota</taxon>
        <taxon>Alphaproteobacteria</taxon>
        <taxon>Maricaulales</taxon>
        <taxon>Robiginitomaculaceae</taxon>
        <taxon>Hellea</taxon>
    </lineage>
</organism>
<dbReference type="NCBIfam" id="NF000908">
    <property type="entry name" value="PRK00089.1"/>
    <property type="match status" value="1"/>
</dbReference>
<dbReference type="InterPro" id="IPR005225">
    <property type="entry name" value="Small_GTP-bd"/>
</dbReference>
<keyword evidence="6" id="KW-0699">rRNA-binding</keyword>
<evidence type="ECO:0000256" key="3">
    <source>
        <dbReference type="ARBA" id="ARBA00022741"/>
    </source>
</evidence>
<dbReference type="GO" id="GO:0005886">
    <property type="term" value="C:plasma membrane"/>
    <property type="evidence" value="ECO:0007669"/>
    <property type="project" value="UniProtKB-SubCell"/>
</dbReference>
<comment type="caution">
    <text evidence="11">The sequence shown here is derived from an EMBL/GenBank/DDBJ whole genome shotgun (WGS) entry which is preliminary data.</text>
</comment>
<dbReference type="Pfam" id="PF01926">
    <property type="entry name" value="MMR_HSR1"/>
    <property type="match status" value="1"/>
</dbReference>
<keyword evidence="5 6" id="KW-0342">GTP-binding</keyword>
<dbReference type="Gene3D" id="3.30.300.20">
    <property type="match status" value="1"/>
</dbReference>
<dbReference type="GO" id="GO:0005829">
    <property type="term" value="C:cytosol"/>
    <property type="evidence" value="ECO:0007669"/>
    <property type="project" value="TreeGrafter"/>
</dbReference>
<dbReference type="GO" id="GO:0043024">
    <property type="term" value="F:ribosomal small subunit binding"/>
    <property type="evidence" value="ECO:0007669"/>
    <property type="project" value="TreeGrafter"/>
</dbReference>
<evidence type="ECO:0000256" key="4">
    <source>
        <dbReference type="ARBA" id="ARBA00022884"/>
    </source>
</evidence>
<dbReference type="NCBIfam" id="TIGR00436">
    <property type="entry name" value="era"/>
    <property type="match status" value="1"/>
</dbReference>
<feature type="binding site" evidence="6">
    <location>
        <begin position="161"/>
        <end position="164"/>
    </location>
    <ligand>
        <name>GTP</name>
        <dbReference type="ChEBI" id="CHEBI:37565"/>
    </ligand>
</feature>
<evidence type="ECO:0000256" key="5">
    <source>
        <dbReference type="ARBA" id="ARBA00023134"/>
    </source>
</evidence>
<evidence type="ECO:0000259" key="9">
    <source>
        <dbReference type="PROSITE" id="PS50823"/>
    </source>
</evidence>
<protein>
    <recommendedName>
        <fullName evidence="2 6">GTPase Era</fullName>
    </recommendedName>
</protein>
<dbReference type="InterPro" id="IPR009019">
    <property type="entry name" value="KH_sf_prok-type"/>
</dbReference>
<feature type="region of interest" description="G1" evidence="7">
    <location>
        <begin position="22"/>
        <end position="29"/>
    </location>
</feature>
<dbReference type="PROSITE" id="PS51713">
    <property type="entry name" value="G_ERA"/>
    <property type="match status" value="1"/>
</dbReference>
<evidence type="ECO:0000259" key="10">
    <source>
        <dbReference type="PROSITE" id="PS51713"/>
    </source>
</evidence>
<feature type="domain" description="KH type-2" evidence="9">
    <location>
        <begin position="242"/>
        <end position="318"/>
    </location>
</feature>
<evidence type="ECO:0000313" key="11">
    <source>
        <dbReference type="EMBL" id="HFB55455.1"/>
    </source>
</evidence>
<feature type="domain" description="Era-type G" evidence="10">
    <location>
        <begin position="14"/>
        <end position="214"/>
    </location>
</feature>
<dbReference type="NCBIfam" id="TIGR00231">
    <property type="entry name" value="small_GTP"/>
    <property type="match status" value="1"/>
</dbReference>
<feature type="region of interest" description="G3" evidence="7">
    <location>
        <begin position="73"/>
        <end position="76"/>
    </location>
</feature>
<name>A0A7C3GE04_9PROT</name>
<dbReference type="CDD" id="cd04163">
    <property type="entry name" value="Era"/>
    <property type="match status" value="1"/>
</dbReference>
<sequence length="336" mass="37494">MTTQELQAKDKKTKAGFVAIIGAPNAGKSTLVNALVGEKVSIVTHKIQTTRFQVRGIAMIDTEDARAQVVLVDTPGIFDPKHRLDRAMVHAAWSGVADADAIVHVVDADAFYKAHMHKAANNDSTKTDASGQDKKSYKDTLRVIEGLKKRGEGKAVFLALNKIDLLPREHLLTLIKELENTGVYKDIFLLSALKGNGVDTLSQTLADHVQLGPFFYPEDQAADIPSRLLAAEITREKLFLRLHNELPYASHVETQDWKHQKNGIRIEQIIYVRRKSQKPIVLGKNGNTIKKIGQAARIDMSEAFGTNVHLFLFVKVRENWSEDRSKYFESGLKFDA</sequence>
<dbReference type="AlphaFoldDB" id="A0A7C3GE04"/>
<dbReference type="GO" id="GO:0005525">
    <property type="term" value="F:GTP binding"/>
    <property type="evidence" value="ECO:0007669"/>
    <property type="project" value="UniProtKB-UniRule"/>
</dbReference>
<feature type="binding site" evidence="6">
    <location>
        <begin position="22"/>
        <end position="29"/>
    </location>
    <ligand>
        <name>GTP</name>
        <dbReference type="ChEBI" id="CHEBI:37565"/>
    </ligand>
</feature>
<feature type="binding site" evidence="6">
    <location>
        <begin position="73"/>
        <end position="77"/>
    </location>
    <ligand>
        <name>GTP</name>
        <dbReference type="ChEBI" id="CHEBI:37565"/>
    </ligand>
</feature>
<keyword evidence="3 6" id="KW-0547">Nucleotide-binding</keyword>
<dbReference type="InterPro" id="IPR004044">
    <property type="entry name" value="KH_dom_type_2"/>
</dbReference>
<feature type="region of interest" description="G5" evidence="7">
    <location>
        <begin position="190"/>
        <end position="192"/>
    </location>
</feature>
<evidence type="ECO:0000256" key="7">
    <source>
        <dbReference type="PROSITE-ProRule" id="PRU01050"/>
    </source>
</evidence>
<dbReference type="PRINTS" id="PR00326">
    <property type="entry name" value="GTP1OBG"/>
</dbReference>
<dbReference type="SUPFAM" id="SSF54814">
    <property type="entry name" value="Prokaryotic type KH domain (KH-domain type II)"/>
    <property type="match status" value="1"/>
</dbReference>
<dbReference type="EMBL" id="DRMN01000388">
    <property type="protein sequence ID" value="HFB55455.1"/>
    <property type="molecule type" value="Genomic_DNA"/>
</dbReference>
<evidence type="ECO:0000256" key="1">
    <source>
        <dbReference type="ARBA" id="ARBA00007921"/>
    </source>
</evidence>
<keyword evidence="6" id="KW-1003">Cell membrane</keyword>
<comment type="subunit">
    <text evidence="6">Monomer.</text>
</comment>
<dbReference type="InterPro" id="IPR006073">
    <property type="entry name" value="GTP-bd"/>
</dbReference>
<keyword evidence="6" id="KW-0690">Ribosome biogenesis</keyword>
<evidence type="ECO:0000256" key="8">
    <source>
        <dbReference type="RuleBase" id="RU003761"/>
    </source>
</evidence>
<comment type="subcellular location">
    <subcellularLocation>
        <location evidence="6">Cytoplasm</location>
    </subcellularLocation>
    <subcellularLocation>
        <location evidence="6">Cell membrane</location>
        <topology evidence="6">Peripheral membrane protein</topology>
    </subcellularLocation>
</comment>
<dbReference type="GO" id="GO:0070181">
    <property type="term" value="F:small ribosomal subunit rRNA binding"/>
    <property type="evidence" value="ECO:0007669"/>
    <property type="project" value="UniProtKB-UniRule"/>
</dbReference>
<accession>A0A7C3GE04</accession>
<proteinExistence type="inferred from homology"/>
<dbReference type="SUPFAM" id="SSF52540">
    <property type="entry name" value="P-loop containing nucleoside triphosphate hydrolases"/>
    <property type="match status" value="1"/>
</dbReference>
<evidence type="ECO:0000256" key="2">
    <source>
        <dbReference type="ARBA" id="ARBA00020484"/>
    </source>
</evidence>
<keyword evidence="4 6" id="KW-0694">RNA-binding</keyword>
<dbReference type="Proteomes" id="UP000886042">
    <property type="component" value="Unassembled WGS sequence"/>
</dbReference>
<dbReference type="HAMAP" id="MF_00367">
    <property type="entry name" value="GTPase_Era"/>
    <property type="match status" value="1"/>
</dbReference>
<comment type="function">
    <text evidence="6">An essential GTPase that binds both GDP and GTP, with rapid nucleotide exchange. Plays a role in 16S rRNA processing and 30S ribosomal subunit biogenesis and possibly also in cell cycle regulation and energy metabolism.</text>
</comment>
<dbReference type="PANTHER" id="PTHR42698:SF1">
    <property type="entry name" value="GTPASE ERA, MITOCHONDRIAL"/>
    <property type="match status" value="1"/>
</dbReference>